<evidence type="ECO:0000313" key="3">
    <source>
        <dbReference type="EMBL" id="MBL7525770.1"/>
    </source>
</evidence>
<feature type="region of interest" description="Disordered" evidence="1">
    <location>
        <begin position="27"/>
        <end position="88"/>
    </location>
</feature>
<dbReference type="Proteomes" id="UP000809910">
    <property type="component" value="Unassembled WGS sequence"/>
</dbReference>
<keyword evidence="2" id="KW-0732">Signal</keyword>
<proteinExistence type="predicted"/>
<accession>A0ABS1W8W3</accession>
<feature type="chain" id="PRO_5045875488" evidence="2">
    <location>
        <begin position="19"/>
        <end position="88"/>
    </location>
</feature>
<name>A0ABS1W8W3_9GAMM</name>
<dbReference type="RefSeq" id="WP_203109336.1">
    <property type="nucleotide sequence ID" value="NZ_JADOBG010000010.1"/>
</dbReference>
<evidence type="ECO:0000256" key="1">
    <source>
        <dbReference type="SAM" id="MobiDB-lite"/>
    </source>
</evidence>
<organism evidence="3 4">
    <name type="scientific">Legionella bononiensis</name>
    <dbReference type="NCBI Taxonomy" id="2793102"/>
    <lineage>
        <taxon>Bacteria</taxon>
        <taxon>Pseudomonadati</taxon>
        <taxon>Pseudomonadota</taxon>
        <taxon>Gammaproteobacteria</taxon>
        <taxon>Legionellales</taxon>
        <taxon>Legionellaceae</taxon>
        <taxon>Legionella</taxon>
    </lineage>
</organism>
<dbReference type="EMBL" id="JADWVN010000007">
    <property type="protein sequence ID" value="MBL7525770.1"/>
    <property type="molecule type" value="Genomic_DNA"/>
</dbReference>
<comment type="caution">
    <text evidence="3">The sequence shown here is derived from an EMBL/GenBank/DDBJ whole genome shotgun (WGS) entry which is preliminary data.</text>
</comment>
<keyword evidence="4" id="KW-1185">Reference proteome</keyword>
<evidence type="ECO:0000256" key="2">
    <source>
        <dbReference type="SAM" id="SignalP"/>
    </source>
</evidence>
<evidence type="ECO:0000313" key="4">
    <source>
        <dbReference type="Proteomes" id="UP000809910"/>
    </source>
</evidence>
<feature type="compositionally biased region" description="Polar residues" evidence="1">
    <location>
        <begin position="55"/>
        <end position="74"/>
    </location>
</feature>
<reference evidence="3 4" key="1">
    <citation type="submission" date="2020-12" db="EMBL/GenBank/DDBJ databases">
        <title>WGS of Legionella: environmental sample.</title>
        <authorList>
            <person name="Cristino S."/>
            <person name="Girolamini L."/>
            <person name="Salaris S."/>
            <person name="Pascale M.R."/>
            <person name="Mazzotta M."/>
            <person name="Orsini M."/>
            <person name="Grottola A."/>
        </authorList>
    </citation>
    <scope>NUCLEOTIDE SEQUENCE [LARGE SCALE GENOMIC DNA]</scope>
    <source>
        <strain evidence="3 4">30cs62</strain>
    </source>
</reference>
<feature type="signal peptide" evidence="2">
    <location>
        <begin position="1"/>
        <end position="18"/>
    </location>
</feature>
<gene>
    <name evidence="3" type="ORF">I5282_04165</name>
</gene>
<protein>
    <submittedName>
        <fullName evidence="3">Uncharacterized protein</fullName>
    </submittedName>
</protein>
<sequence>MKKIMSVLLCTISLAGFASDYSYDVTGEDENGNELDGTIYSNNGEQDVNGELTDENGNSVEFSGQWSGHGQISGETEDGVSVELNTTN</sequence>